<name>A0ABQ1YRR6_9BACL</name>
<evidence type="ECO:0000313" key="4">
    <source>
        <dbReference type="Proteomes" id="UP000659344"/>
    </source>
</evidence>
<dbReference type="PANTHER" id="PTHR43649">
    <property type="entry name" value="ARABINOSE-BINDING PROTEIN-RELATED"/>
    <property type="match status" value="1"/>
</dbReference>
<dbReference type="Pfam" id="PF01547">
    <property type="entry name" value="SBP_bac_1"/>
    <property type="match status" value="1"/>
</dbReference>
<feature type="domain" description="PI-PLC Y-box" evidence="2">
    <location>
        <begin position="392"/>
        <end position="454"/>
    </location>
</feature>
<dbReference type="EMBL" id="BMFT01000003">
    <property type="protein sequence ID" value="GGH35142.1"/>
    <property type="molecule type" value="Genomic_DNA"/>
</dbReference>
<keyword evidence="4" id="KW-1185">Reference proteome</keyword>
<evidence type="ECO:0000256" key="1">
    <source>
        <dbReference type="SAM" id="SignalP"/>
    </source>
</evidence>
<dbReference type="InterPro" id="IPR001711">
    <property type="entry name" value="PLipase_C_Pinositol-sp_Y"/>
</dbReference>
<dbReference type="InterPro" id="IPR050490">
    <property type="entry name" value="Bact_solute-bd_prot1"/>
</dbReference>
<dbReference type="RefSeq" id="WP_229753608.1">
    <property type="nucleotide sequence ID" value="NZ_BMFT01000003.1"/>
</dbReference>
<organism evidence="3 4">
    <name type="scientific">Paenibacillus segetis</name>
    <dbReference type="NCBI Taxonomy" id="1325360"/>
    <lineage>
        <taxon>Bacteria</taxon>
        <taxon>Bacillati</taxon>
        <taxon>Bacillota</taxon>
        <taxon>Bacilli</taxon>
        <taxon>Bacillales</taxon>
        <taxon>Paenibacillaceae</taxon>
        <taxon>Paenibacillus</taxon>
    </lineage>
</organism>
<proteinExistence type="predicted"/>
<gene>
    <name evidence="3" type="ORF">GCM10008013_41280</name>
</gene>
<protein>
    <submittedName>
        <fullName evidence="3">ABC transporter substrate-binding protein</fullName>
    </submittedName>
</protein>
<dbReference type="InterPro" id="IPR006059">
    <property type="entry name" value="SBP"/>
</dbReference>
<keyword evidence="1" id="KW-0732">Signal</keyword>
<dbReference type="PROSITE" id="PS50008">
    <property type="entry name" value="PIPLC_Y_DOMAIN"/>
    <property type="match status" value="1"/>
</dbReference>
<dbReference type="InterPro" id="IPR022627">
    <property type="entry name" value="DUF3502"/>
</dbReference>
<reference evidence="4" key="1">
    <citation type="journal article" date="2019" name="Int. J. Syst. Evol. Microbiol.">
        <title>The Global Catalogue of Microorganisms (GCM) 10K type strain sequencing project: providing services to taxonomists for standard genome sequencing and annotation.</title>
        <authorList>
            <consortium name="The Broad Institute Genomics Platform"/>
            <consortium name="The Broad Institute Genome Sequencing Center for Infectious Disease"/>
            <person name="Wu L."/>
            <person name="Ma J."/>
        </authorList>
    </citation>
    <scope>NUCLEOTIDE SEQUENCE [LARGE SCALE GENOMIC DNA]</scope>
    <source>
        <strain evidence="4">CGMCC 1.12769</strain>
    </source>
</reference>
<evidence type="ECO:0000259" key="2">
    <source>
        <dbReference type="PROSITE" id="PS50008"/>
    </source>
</evidence>
<dbReference type="Proteomes" id="UP000659344">
    <property type="component" value="Unassembled WGS sequence"/>
</dbReference>
<feature type="chain" id="PRO_5046775960" evidence="1">
    <location>
        <begin position="30"/>
        <end position="515"/>
    </location>
</feature>
<dbReference type="PROSITE" id="PS51257">
    <property type="entry name" value="PROKAR_LIPOPROTEIN"/>
    <property type="match status" value="1"/>
</dbReference>
<feature type="signal peptide" evidence="1">
    <location>
        <begin position="1"/>
        <end position="29"/>
    </location>
</feature>
<accession>A0ABQ1YRR6</accession>
<sequence>MKIRKKKFIGMLAAITVLSGLLGACSSNGNNNSSGENQGNNNVANTGGEETYHAVMAIPSFQSEPKDMQLVEDEINKLLKDKVNATVDILPIAFGNWTQQTNLMLSSGEKLDLLVSGLGTYASQAVSGKFAPLDDLLTGPGKGIADSVGETYINAGKVNGHIYGVTSLHDLASSFAYVMRKDLVDKYHIDTASIKTLDDVEKVLQTIKDNEPGITPLVPSGAGNNGIGLVEYLQHDTLGDAAAVFGALMDPNDLTVSNFYDSKDYKELVTKTHDWYNKGLILRDAATNQVAPGQLVRANKAFSYFGSSKPGYQISESRGTDTEMVVVEMGTPLATTGHATSLMWSIAQNSENKEKAMEILNLFYTDKDLINLINWGIEGKHYQKVEDNVIDFAPGVDVTNSSYFPGWEWMTGNEFLGYVFKGNDPEIWTQTKEFNDNATKSKAMGFTFNPEPVKNEYTALTNVANQLRIGLESGVLDPEEVLPEFNEKLKAAGIDKVIAEKQKQLDEWAQQNNVK</sequence>
<dbReference type="Gene3D" id="3.40.190.10">
    <property type="entry name" value="Periplasmic binding protein-like II"/>
    <property type="match status" value="1"/>
</dbReference>
<evidence type="ECO:0000313" key="3">
    <source>
        <dbReference type="EMBL" id="GGH35142.1"/>
    </source>
</evidence>
<dbReference type="PANTHER" id="PTHR43649:SF17">
    <property type="entry name" value="ABC TRANSPORTER SOLUTE BINDING PROTEIN-SUGAR TRANSPORT"/>
    <property type="match status" value="1"/>
</dbReference>
<dbReference type="Pfam" id="PF12010">
    <property type="entry name" value="DUF3502"/>
    <property type="match status" value="1"/>
</dbReference>
<comment type="caution">
    <text evidence="3">The sequence shown here is derived from an EMBL/GenBank/DDBJ whole genome shotgun (WGS) entry which is preliminary data.</text>
</comment>
<dbReference type="SUPFAM" id="SSF53850">
    <property type="entry name" value="Periplasmic binding protein-like II"/>
    <property type="match status" value="1"/>
</dbReference>